<evidence type="ECO:0000256" key="9">
    <source>
        <dbReference type="ARBA" id="ARBA00052716"/>
    </source>
</evidence>
<comment type="catalytic activity">
    <reaction evidence="9">
        <text>sn-glycerol 3-phosphate + NADP(+) = dihydroxyacetone phosphate + NADPH + H(+)</text>
        <dbReference type="Rhea" id="RHEA:11096"/>
        <dbReference type="ChEBI" id="CHEBI:15378"/>
        <dbReference type="ChEBI" id="CHEBI:57597"/>
        <dbReference type="ChEBI" id="CHEBI:57642"/>
        <dbReference type="ChEBI" id="CHEBI:57783"/>
        <dbReference type="ChEBI" id="CHEBI:58349"/>
        <dbReference type="EC" id="1.1.1.94"/>
    </reaction>
    <physiologicalReaction direction="right-to-left" evidence="9">
        <dbReference type="Rhea" id="RHEA:11098"/>
    </physiologicalReaction>
</comment>
<dbReference type="GO" id="GO:0141153">
    <property type="term" value="F:glycerol-3-phosphate dehydrogenase (NADP+) activity"/>
    <property type="evidence" value="ECO:0007669"/>
    <property type="project" value="RHEA"/>
</dbReference>
<evidence type="ECO:0000256" key="15">
    <source>
        <dbReference type="PIRSR" id="PIRSR000114-2"/>
    </source>
</evidence>
<dbReference type="EMBL" id="JOKH01000007">
    <property type="protein sequence ID" value="KEQ15040.1"/>
    <property type="molecule type" value="Genomic_DNA"/>
</dbReference>
<feature type="binding site" evidence="15">
    <location>
        <begin position="262"/>
        <end position="263"/>
    </location>
    <ligand>
        <name>substrate</name>
    </ligand>
</feature>
<dbReference type="Pfam" id="PF01210">
    <property type="entry name" value="NAD_Gly3P_dh_N"/>
    <property type="match status" value="1"/>
</dbReference>
<keyword evidence="13" id="KW-0547">Nucleotide-binding</keyword>
<feature type="binding site" evidence="13">
    <location>
        <position position="115"/>
    </location>
    <ligand>
        <name>sn-glycerol 3-phosphate</name>
        <dbReference type="ChEBI" id="CHEBI:57597"/>
    </ligand>
</feature>
<evidence type="ECO:0000256" key="10">
    <source>
        <dbReference type="ARBA" id="ARBA00066687"/>
    </source>
</evidence>
<evidence type="ECO:0000256" key="12">
    <source>
        <dbReference type="ARBA" id="ARBA00080511"/>
    </source>
</evidence>
<keyword evidence="6 13" id="KW-0443">Lipid metabolism</keyword>
<dbReference type="PRINTS" id="PR00077">
    <property type="entry name" value="GPDHDRGNASE"/>
</dbReference>
<feature type="binding site" evidence="13">
    <location>
        <position position="143"/>
    </location>
    <ligand>
        <name>sn-glycerol 3-phosphate</name>
        <dbReference type="ChEBI" id="CHEBI:57597"/>
    </ligand>
</feature>
<organism evidence="20 21">
    <name type="scientific">Endozoicomonas numazuensis</name>
    <dbReference type="NCBI Taxonomy" id="1137799"/>
    <lineage>
        <taxon>Bacteria</taxon>
        <taxon>Pseudomonadati</taxon>
        <taxon>Pseudomonadota</taxon>
        <taxon>Gammaproteobacteria</taxon>
        <taxon>Oceanospirillales</taxon>
        <taxon>Endozoicomonadaceae</taxon>
        <taxon>Endozoicomonas</taxon>
    </lineage>
</organism>
<evidence type="ECO:0000256" key="5">
    <source>
        <dbReference type="ARBA" id="ARBA00023027"/>
    </source>
</evidence>
<dbReference type="SUPFAM" id="SSF48179">
    <property type="entry name" value="6-phosphogluconate dehydrogenase C-terminal domain-like"/>
    <property type="match status" value="1"/>
</dbReference>
<feature type="binding site" evidence="13">
    <location>
        <position position="115"/>
    </location>
    <ligand>
        <name>NADPH</name>
        <dbReference type="ChEBI" id="CHEBI:57783"/>
    </ligand>
</feature>
<evidence type="ECO:0000256" key="4">
    <source>
        <dbReference type="ARBA" id="ARBA00023002"/>
    </source>
</evidence>
<dbReference type="Proteomes" id="UP000028073">
    <property type="component" value="Unassembled WGS sequence"/>
</dbReference>
<dbReference type="PIRSF" id="PIRSF000114">
    <property type="entry name" value="Glycerol-3-P_dh"/>
    <property type="match status" value="1"/>
</dbReference>
<feature type="binding site" evidence="13">
    <location>
        <position position="59"/>
    </location>
    <ligand>
        <name>NADPH</name>
        <dbReference type="ChEBI" id="CHEBI:57783"/>
    </ligand>
</feature>
<feature type="binding site" evidence="16">
    <location>
        <begin position="18"/>
        <end position="23"/>
    </location>
    <ligand>
        <name>NAD(+)</name>
        <dbReference type="ChEBI" id="CHEBI:57540"/>
    </ligand>
</feature>
<protein>
    <recommendedName>
        <fullName evidence="11 13">Glycerol-3-phosphate dehydrogenase [NAD(P)+]</fullName>
        <ecNumber evidence="10 13">1.1.1.94</ecNumber>
    </recommendedName>
    <alternativeName>
        <fullName evidence="13">NAD(P)(+)-dependent glycerol-3-phosphate dehydrogenase</fullName>
    </alternativeName>
    <alternativeName>
        <fullName evidence="12 13">NAD(P)H-dependent dihydroxyacetone-phosphate reductase</fullName>
    </alternativeName>
</protein>
<evidence type="ECO:0000256" key="11">
    <source>
        <dbReference type="ARBA" id="ARBA00069372"/>
    </source>
</evidence>
<dbReference type="NCBIfam" id="NF000946">
    <property type="entry name" value="PRK00094.2-4"/>
    <property type="match status" value="1"/>
</dbReference>
<dbReference type="GO" id="GO:0046167">
    <property type="term" value="P:glycerol-3-phosphate biosynthetic process"/>
    <property type="evidence" value="ECO:0007669"/>
    <property type="project" value="UniProtKB-UniRule"/>
</dbReference>
<dbReference type="InterPro" id="IPR006109">
    <property type="entry name" value="G3P_DH_NAD-dep_C"/>
</dbReference>
<name>A0A081N9B7_9GAMM</name>
<evidence type="ECO:0000259" key="19">
    <source>
        <dbReference type="Pfam" id="PF07479"/>
    </source>
</evidence>
<feature type="binding site" evidence="13">
    <location>
        <position position="147"/>
    </location>
    <ligand>
        <name>NADPH</name>
        <dbReference type="ChEBI" id="CHEBI:57783"/>
    </ligand>
</feature>
<feature type="domain" description="Glycerol-3-phosphate dehydrogenase NAD-dependent C-terminal" evidence="19">
    <location>
        <begin position="187"/>
        <end position="327"/>
    </location>
</feature>
<dbReference type="InterPro" id="IPR008927">
    <property type="entry name" value="6-PGluconate_DH-like_C_sf"/>
</dbReference>
<feature type="binding site" evidence="13">
    <location>
        <position position="286"/>
    </location>
    <ligand>
        <name>NADPH</name>
        <dbReference type="ChEBI" id="CHEBI:57783"/>
    </ligand>
</feature>
<feature type="binding site" evidence="13">
    <location>
        <position position="263"/>
    </location>
    <ligand>
        <name>sn-glycerol 3-phosphate</name>
        <dbReference type="ChEBI" id="CHEBI:57597"/>
    </ligand>
</feature>
<feature type="binding site" evidence="13">
    <location>
        <position position="261"/>
    </location>
    <ligand>
        <name>sn-glycerol 3-phosphate</name>
        <dbReference type="ChEBI" id="CHEBI:57597"/>
    </ligand>
</feature>
<accession>A0A081N9B7</accession>
<comment type="subcellular location">
    <subcellularLocation>
        <location evidence="13">Cytoplasm</location>
    </subcellularLocation>
</comment>
<evidence type="ECO:0000256" key="6">
    <source>
        <dbReference type="ARBA" id="ARBA00023098"/>
    </source>
</evidence>
<evidence type="ECO:0000256" key="3">
    <source>
        <dbReference type="ARBA" id="ARBA00022857"/>
    </source>
</evidence>
<keyword evidence="4 13" id="KW-0560">Oxidoreductase</keyword>
<comment type="similarity">
    <text evidence="1 13 17">Belongs to the NAD-dependent glycerol-3-phosphate dehydrogenase family.</text>
</comment>
<proteinExistence type="inferred from homology"/>
<evidence type="ECO:0000256" key="17">
    <source>
        <dbReference type="RuleBase" id="RU000437"/>
    </source>
</evidence>
<feature type="binding site" evidence="13">
    <location>
        <position position="21"/>
    </location>
    <ligand>
        <name>NADPH</name>
        <dbReference type="ChEBI" id="CHEBI:57783"/>
    </ligand>
</feature>
<feature type="binding site" evidence="13">
    <location>
        <position position="262"/>
    </location>
    <ligand>
        <name>NADPH</name>
        <dbReference type="ChEBI" id="CHEBI:57783"/>
    </ligand>
</feature>
<evidence type="ECO:0000313" key="20">
    <source>
        <dbReference type="EMBL" id="KEQ15040.1"/>
    </source>
</evidence>
<dbReference type="InterPro" id="IPR006168">
    <property type="entry name" value="G3P_DH_NAD-dep"/>
</dbReference>
<evidence type="ECO:0000313" key="21">
    <source>
        <dbReference type="Proteomes" id="UP000028073"/>
    </source>
</evidence>
<keyword evidence="7 13" id="KW-0594">Phospholipid biosynthesis</keyword>
<dbReference type="NCBIfam" id="NF000942">
    <property type="entry name" value="PRK00094.1-4"/>
    <property type="match status" value="1"/>
</dbReference>
<evidence type="ECO:0000259" key="18">
    <source>
        <dbReference type="Pfam" id="PF01210"/>
    </source>
</evidence>
<sequence>MMMTPNNGSKQYTIAILGGGSFGTALSDISAQNGHQVKLWMRSEEQVKGINQDHINHRYLPDYTIHPSVQASTDIQATLSEADLVLIAIPSQSFRSVVQLAGNALEGKMVISTTKGIEPETFDLMSEILFEELASIRVGVLSGPNLAKEIVAKAVTATVIASEDAELCEIVQKVLHSDYFRVYSNHDVYGVELAGALKNIYAIVSGIGAAMGMGENTKSMLITRSLAEMSRFAVKLGADPMTFLGLAGVGDLVATCTSSLSRNFRVGYALGQGKSLTEAEAELGQVAEGVNTLRQVRQKAVELDVYMPIVEALHKVIFEDFDVSQLVKGMMLREQKTDVEFMVR</sequence>
<comment type="caution">
    <text evidence="20">The sequence shown here is derived from an EMBL/GenBank/DDBJ whole genome shotgun (WGS) entry which is preliminary data.</text>
</comment>
<dbReference type="RefSeq" id="WP_034841300.1">
    <property type="nucleotide sequence ID" value="NZ_JOKH01000007.1"/>
</dbReference>
<feature type="domain" description="Glycerol-3-phosphate dehydrogenase NAD-dependent N-terminal" evidence="18">
    <location>
        <begin position="14"/>
        <end position="167"/>
    </location>
</feature>
<dbReference type="SUPFAM" id="SSF51735">
    <property type="entry name" value="NAD(P)-binding Rossmann-fold domains"/>
    <property type="match status" value="1"/>
</dbReference>
<dbReference type="UniPathway" id="UPA00940"/>
<dbReference type="OrthoDB" id="9812273at2"/>
<dbReference type="PANTHER" id="PTHR11728:SF1">
    <property type="entry name" value="GLYCEROL-3-PHOSPHATE DEHYDROGENASE [NAD(+)] 2, CHLOROPLASTIC"/>
    <property type="match status" value="1"/>
</dbReference>
<reference evidence="20 21" key="1">
    <citation type="submission" date="2014-06" db="EMBL/GenBank/DDBJ databases">
        <title>Whole Genome Sequences of Three Symbiotic Endozoicomonas Bacteria.</title>
        <authorList>
            <person name="Neave M.J."/>
            <person name="Apprill A."/>
            <person name="Voolstra C.R."/>
        </authorList>
    </citation>
    <scope>NUCLEOTIDE SEQUENCE [LARGE SCALE GENOMIC DNA]</scope>
    <source>
        <strain evidence="20 21">DSM 25634</strain>
    </source>
</reference>
<evidence type="ECO:0000256" key="8">
    <source>
        <dbReference type="ARBA" id="ARBA00023264"/>
    </source>
</evidence>
<feature type="binding site" evidence="13">
    <location>
        <position position="262"/>
    </location>
    <ligand>
        <name>sn-glycerol 3-phosphate</name>
        <dbReference type="ChEBI" id="CHEBI:57597"/>
    </ligand>
</feature>
<comment type="caution">
    <text evidence="13">Lacks conserved residue(s) required for the propagation of feature annotation.</text>
</comment>
<keyword evidence="5 13" id="KW-0520">NAD</keyword>
<dbReference type="eggNOG" id="COG0240">
    <property type="taxonomic scope" value="Bacteria"/>
</dbReference>
<evidence type="ECO:0000256" key="7">
    <source>
        <dbReference type="ARBA" id="ARBA00023209"/>
    </source>
</evidence>
<evidence type="ECO:0000256" key="14">
    <source>
        <dbReference type="PIRSR" id="PIRSR000114-1"/>
    </source>
</evidence>
<dbReference type="Gene3D" id="1.10.1040.10">
    <property type="entry name" value="N-(1-d-carboxylethyl)-l-norvaline Dehydrogenase, domain 2"/>
    <property type="match status" value="1"/>
</dbReference>
<keyword evidence="21" id="KW-1185">Reference proteome</keyword>
<dbReference type="InterPro" id="IPR036291">
    <property type="entry name" value="NAD(P)-bd_dom_sf"/>
</dbReference>
<feature type="binding site" evidence="13">
    <location>
        <position position="22"/>
    </location>
    <ligand>
        <name>NADPH</name>
        <dbReference type="ChEBI" id="CHEBI:57783"/>
    </ligand>
</feature>
<keyword evidence="3 13" id="KW-0521">NADP</keyword>
<dbReference type="FunFam" id="1.10.1040.10:FF:000001">
    <property type="entry name" value="Glycerol-3-phosphate dehydrogenase [NAD(P)+]"/>
    <property type="match status" value="1"/>
</dbReference>
<dbReference type="Pfam" id="PF07479">
    <property type="entry name" value="NAD_Gly3P_dh_C"/>
    <property type="match status" value="1"/>
</dbReference>
<dbReference type="GO" id="GO:0141152">
    <property type="term" value="F:glycerol-3-phosphate dehydrogenase (NAD+) activity"/>
    <property type="evidence" value="ECO:0007669"/>
    <property type="project" value="RHEA"/>
</dbReference>
<evidence type="ECO:0000256" key="16">
    <source>
        <dbReference type="PIRSR" id="PIRSR000114-3"/>
    </source>
</evidence>
<dbReference type="AlphaFoldDB" id="A0A081N9B7"/>
<keyword evidence="2 13" id="KW-0444">Lipid biosynthesis</keyword>
<dbReference type="GO" id="GO:0046168">
    <property type="term" value="P:glycerol-3-phosphate catabolic process"/>
    <property type="evidence" value="ECO:0007669"/>
    <property type="project" value="InterPro"/>
</dbReference>
<feature type="binding site" evidence="13">
    <location>
        <position position="288"/>
    </location>
    <ligand>
        <name>NADPH</name>
        <dbReference type="ChEBI" id="CHEBI:57783"/>
    </ligand>
</feature>
<dbReference type="InterPro" id="IPR013328">
    <property type="entry name" value="6PGD_dom2"/>
</dbReference>
<comment type="pathway">
    <text evidence="13">Membrane lipid metabolism; glycerophospholipid metabolism.</text>
</comment>
<dbReference type="GO" id="GO:0005829">
    <property type="term" value="C:cytosol"/>
    <property type="evidence" value="ECO:0007669"/>
    <property type="project" value="TreeGrafter"/>
</dbReference>
<comment type="function">
    <text evidence="13">Catalyzes the reduction of the glycolytic intermediate dihydroxyacetone phosphate (DHAP) to sn-glycerol 3-phosphate (G3P), the key precursor for phospholipid synthesis.</text>
</comment>
<dbReference type="STRING" id="1137799.GZ78_24480"/>
<dbReference type="EC" id="1.1.1.94" evidence="10 13"/>
<dbReference type="GO" id="GO:0005975">
    <property type="term" value="P:carbohydrate metabolic process"/>
    <property type="evidence" value="ECO:0007669"/>
    <property type="project" value="InterPro"/>
</dbReference>
<keyword evidence="8 13" id="KW-1208">Phospholipid metabolism</keyword>
<dbReference type="GO" id="GO:0051287">
    <property type="term" value="F:NAD binding"/>
    <property type="evidence" value="ECO:0007669"/>
    <property type="project" value="InterPro"/>
</dbReference>
<dbReference type="FunFam" id="3.40.50.720:FF:000019">
    <property type="entry name" value="Glycerol-3-phosphate dehydrogenase [NAD(P)+]"/>
    <property type="match status" value="1"/>
</dbReference>
<evidence type="ECO:0000256" key="1">
    <source>
        <dbReference type="ARBA" id="ARBA00011009"/>
    </source>
</evidence>
<evidence type="ECO:0000256" key="2">
    <source>
        <dbReference type="ARBA" id="ARBA00022516"/>
    </source>
</evidence>
<gene>
    <name evidence="13" type="primary">gpsA</name>
    <name evidence="20" type="ORF">GZ78_24480</name>
</gene>
<feature type="binding site" evidence="13">
    <location>
        <position position="42"/>
    </location>
    <ligand>
        <name>NADPH</name>
        <dbReference type="ChEBI" id="CHEBI:57783"/>
    </ligand>
</feature>
<feature type="binding site" evidence="15">
    <location>
        <position position="115"/>
    </location>
    <ligand>
        <name>substrate</name>
    </ligand>
</feature>
<dbReference type="InterPro" id="IPR011128">
    <property type="entry name" value="G3P_DH_NAD-dep_N"/>
</dbReference>
<dbReference type="NCBIfam" id="NF000940">
    <property type="entry name" value="PRK00094.1-2"/>
    <property type="match status" value="1"/>
</dbReference>
<feature type="binding site" evidence="13">
    <location>
        <position position="251"/>
    </location>
    <ligand>
        <name>sn-glycerol 3-phosphate</name>
        <dbReference type="ChEBI" id="CHEBI:57597"/>
    </ligand>
</feature>
<dbReference type="HAMAP" id="MF_00394">
    <property type="entry name" value="NAD_Glyc3P_dehydrog"/>
    <property type="match status" value="1"/>
</dbReference>
<feature type="binding site" evidence="13">
    <location>
        <position position="198"/>
    </location>
    <ligand>
        <name>sn-glycerol 3-phosphate</name>
        <dbReference type="ChEBI" id="CHEBI:57597"/>
    </ligand>
</feature>
<feature type="binding site" evidence="16">
    <location>
        <position position="147"/>
    </location>
    <ligand>
        <name>NAD(+)</name>
        <dbReference type="ChEBI" id="CHEBI:57540"/>
    </ligand>
</feature>
<keyword evidence="13" id="KW-0963">Cytoplasm</keyword>
<feature type="binding site" evidence="16">
    <location>
        <position position="262"/>
    </location>
    <ligand>
        <name>NAD(+)</name>
        <dbReference type="ChEBI" id="CHEBI:57540"/>
    </ligand>
</feature>
<dbReference type="Gene3D" id="3.40.50.720">
    <property type="entry name" value="NAD(P)-binding Rossmann-like Domain"/>
    <property type="match status" value="1"/>
</dbReference>
<dbReference type="PANTHER" id="PTHR11728">
    <property type="entry name" value="GLYCEROL-3-PHOSPHATE DEHYDROGENASE"/>
    <property type="match status" value="1"/>
</dbReference>
<dbReference type="GO" id="GO:0046474">
    <property type="term" value="P:glycerophospholipid biosynthetic process"/>
    <property type="evidence" value="ECO:0007669"/>
    <property type="project" value="TreeGrafter"/>
</dbReference>
<feature type="active site" description="Proton acceptor" evidence="13 14">
    <location>
        <position position="198"/>
    </location>
</feature>
<evidence type="ECO:0000256" key="13">
    <source>
        <dbReference type="HAMAP-Rule" id="MF_00394"/>
    </source>
</evidence>
<comment type="catalytic activity">
    <reaction evidence="13">
        <text>sn-glycerol 3-phosphate + NAD(+) = dihydroxyacetone phosphate + NADH + H(+)</text>
        <dbReference type="Rhea" id="RHEA:11092"/>
        <dbReference type="ChEBI" id="CHEBI:15378"/>
        <dbReference type="ChEBI" id="CHEBI:57540"/>
        <dbReference type="ChEBI" id="CHEBI:57597"/>
        <dbReference type="ChEBI" id="CHEBI:57642"/>
        <dbReference type="ChEBI" id="CHEBI:57945"/>
        <dbReference type="EC" id="1.1.1.94"/>
    </reaction>
</comment>